<dbReference type="Proteomes" id="UP000308600">
    <property type="component" value="Unassembled WGS sequence"/>
</dbReference>
<dbReference type="EMBL" id="ML208272">
    <property type="protein sequence ID" value="TFK73831.1"/>
    <property type="molecule type" value="Genomic_DNA"/>
</dbReference>
<gene>
    <name evidence="1" type="ORF">BDN72DRAFT_134934</name>
</gene>
<keyword evidence="2" id="KW-1185">Reference proteome</keyword>
<evidence type="ECO:0000313" key="1">
    <source>
        <dbReference type="EMBL" id="TFK73831.1"/>
    </source>
</evidence>
<accession>A0ACD3B870</accession>
<proteinExistence type="predicted"/>
<protein>
    <submittedName>
        <fullName evidence="1">Uncharacterized protein</fullName>
    </submittedName>
</protein>
<name>A0ACD3B870_9AGAR</name>
<sequence length="170" mass="18946">MICVIPYSFLQARINKHRSSGATEIVPWGEWTSCIFRPQSRWPKISAYGHRLAIGYSSLNITIYEFSPGFFKRPQYPVPKGHTTYGNHPWKDPETDTILTHRPPTTIYEFPVESSVTRVILEDDILGIATVGSRCANRLSVNLNTAISVGAGFSYLQSSVSHLPTQCAAS</sequence>
<evidence type="ECO:0000313" key="2">
    <source>
        <dbReference type="Proteomes" id="UP000308600"/>
    </source>
</evidence>
<reference evidence="1 2" key="1">
    <citation type="journal article" date="2019" name="Nat. Ecol. Evol.">
        <title>Megaphylogeny resolves global patterns of mushroom evolution.</title>
        <authorList>
            <person name="Varga T."/>
            <person name="Krizsan K."/>
            <person name="Foldi C."/>
            <person name="Dima B."/>
            <person name="Sanchez-Garcia M."/>
            <person name="Sanchez-Ramirez S."/>
            <person name="Szollosi G.J."/>
            <person name="Szarkandi J.G."/>
            <person name="Papp V."/>
            <person name="Albert L."/>
            <person name="Andreopoulos W."/>
            <person name="Angelini C."/>
            <person name="Antonin V."/>
            <person name="Barry K.W."/>
            <person name="Bougher N.L."/>
            <person name="Buchanan P."/>
            <person name="Buyck B."/>
            <person name="Bense V."/>
            <person name="Catcheside P."/>
            <person name="Chovatia M."/>
            <person name="Cooper J."/>
            <person name="Damon W."/>
            <person name="Desjardin D."/>
            <person name="Finy P."/>
            <person name="Geml J."/>
            <person name="Haridas S."/>
            <person name="Hughes K."/>
            <person name="Justo A."/>
            <person name="Karasinski D."/>
            <person name="Kautmanova I."/>
            <person name="Kiss B."/>
            <person name="Kocsube S."/>
            <person name="Kotiranta H."/>
            <person name="LaButti K.M."/>
            <person name="Lechner B.E."/>
            <person name="Liimatainen K."/>
            <person name="Lipzen A."/>
            <person name="Lukacs Z."/>
            <person name="Mihaltcheva S."/>
            <person name="Morgado L.N."/>
            <person name="Niskanen T."/>
            <person name="Noordeloos M.E."/>
            <person name="Ohm R.A."/>
            <person name="Ortiz-Santana B."/>
            <person name="Ovrebo C."/>
            <person name="Racz N."/>
            <person name="Riley R."/>
            <person name="Savchenko A."/>
            <person name="Shiryaev A."/>
            <person name="Soop K."/>
            <person name="Spirin V."/>
            <person name="Szebenyi C."/>
            <person name="Tomsovsky M."/>
            <person name="Tulloss R.E."/>
            <person name="Uehling J."/>
            <person name="Grigoriev I.V."/>
            <person name="Vagvolgyi C."/>
            <person name="Papp T."/>
            <person name="Martin F.M."/>
            <person name="Miettinen O."/>
            <person name="Hibbett D.S."/>
            <person name="Nagy L.G."/>
        </authorList>
    </citation>
    <scope>NUCLEOTIDE SEQUENCE [LARGE SCALE GENOMIC DNA]</scope>
    <source>
        <strain evidence="1 2">NL-1719</strain>
    </source>
</reference>
<organism evidence="1 2">
    <name type="scientific">Pluteus cervinus</name>
    <dbReference type="NCBI Taxonomy" id="181527"/>
    <lineage>
        <taxon>Eukaryota</taxon>
        <taxon>Fungi</taxon>
        <taxon>Dikarya</taxon>
        <taxon>Basidiomycota</taxon>
        <taxon>Agaricomycotina</taxon>
        <taxon>Agaricomycetes</taxon>
        <taxon>Agaricomycetidae</taxon>
        <taxon>Agaricales</taxon>
        <taxon>Pluteineae</taxon>
        <taxon>Pluteaceae</taxon>
        <taxon>Pluteus</taxon>
    </lineage>
</organism>